<dbReference type="STRING" id="36166.T1H3B9"/>
<comment type="similarity">
    <text evidence="1">Belongs to the eukaryotic-type primase small subunit family.</text>
</comment>
<dbReference type="GO" id="GO:0006269">
    <property type="term" value="P:DNA replication, synthesis of primer"/>
    <property type="evidence" value="ECO:0007669"/>
    <property type="project" value="InterPro"/>
</dbReference>
<dbReference type="Proteomes" id="UP000015102">
    <property type="component" value="Unassembled WGS sequence"/>
</dbReference>
<dbReference type="GO" id="GO:0003899">
    <property type="term" value="F:DNA-directed RNA polymerase activity"/>
    <property type="evidence" value="ECO:0007669"/>
    <property type="project" value="InterPro"/>
</dbReference>
<accession>T1H3B9</accession>
<organism evidence="2 3">
    <name type="scientific">Megaselia scalaris</name>
    <name type="common">Humpbacked fly</name>
    <name type="synonym">Phora scalaris</name>
    <dbReference type="NCBI Taxonomy" id="36166"/>
    <lineage>
        <taxon>Eukaryota</taxon>
        <taxon>Metazoa</taxon>
        <taxon>Ecdysozoa</taxon>
        <taxon>Arthropoda</taxon>
        <taxon>Hexapoda</taxon>
        <taxon>Insecta</taxon>
        <taxon>Pterygota</taxon>
        <taxon>Neoptera</taxon>
        <taxon>Endopterygota</taxon>
        <taxon>Diptera</taxon>
        <taxon>Brachycera</taxon>
        <taxon>Muscomorpha</taxon>
        <taxon>Platypezoidea</taxon>
        <taxon>Phoridae</taxon>
        <taxon>Megaseliini</taxon>
        <taxon>Megaselia</taxon>
    </lineage>
</organism>
<dbReference type="AlphaFoldDB" id="T1H3B9"/>
<proteinExistence type="inferred from homology"/>
<name>T1H3B9_MEGSC</name>
<sequence>MLPVEREVVFDIDLSDYNPVRTCCQENSICQKCWKFMVVAVKVLDLAVREDFGFEHIFWVFSGRRGIHAWICDADARKLDNKARGALADYLSLITFTSDINSTTNGEAESIA</sequence>
<dbReference type="InterPro" id="IPR002755">
    <property type="entry name" value="DNA_primase_S"/>
</dbReference>
<evidence type="ECO:0000313" key="2">
    <source>
        <dbReference type="EnsemblMetazoa" id="MESCA010741-PA"/>
    </source>
</evidence>
<dbReference type="Pfam" id="PF01896">
    <property type="entry name" value="DNA_primase_S"/>
    <property type="match status" value="1"/>
</dbReference>
<dbReference type="SUPFAM" id="SSF56747">
    <property type="entry name" value="Prim-pol domain"/>
    <property type="match status" value="1"/>
</dbReference>
<evidence type="ECO:0000256" key="1">
    <source>
        <dbReference type="ARBA" id="ARBA00009762"/>
    </source>
</evidence>
<protein>
    <submittedName>
        <fullName evidence="2">Uncharacterized protein</fullName>
    </submittedName>
</protein>
<dbReference type="EnsemblMetazoa" id="MESCA010741-RA">
    <property type="protein sequence ID" value="MESCA010741-PA"/>
    <property type="gene ID" value="MESCA010741"/>
</dbReference>
<evidence type="ECO:0000313" key="3">
    <source>
        <dbReference type="Proteomes" id="UP000015102"/>
    </source>
</evidence>
<keyword evidence="3" id="KW-1185">Reference proteome</keyword>
<dbReference type="Gene3D" id="3.90.920.10">
    <property type="entry name" value="DNA primase, PRIM domain"/>
    <property type="match status" value="1"/>
</dbReference>
<dbReference type="EMBL" id="CAQQ02132033">
    <property type="status" value="NOT_ANNOTATED_CDS"/>
    <property type="molecule type" value="Genomic_DNA"/>
</dbReference>
<dbReference type="PANTHER" id="PTHR10536">
    <property type="entry name" value="DNA PRIMASE SMALL SUBUNIT"/>
    <property type="match status" value="1"/>
</dbReference>
<reference evidence="2" key="2">
    <citation type="submission" date="2015-06" db="UniProtKB">
        <authorList>
            <consortium name="EnsemblMetazoa"/>
        </authorList>
    </citation>
    <scope>IDENTIFICATION</scope>
</reference>
<dbReference type="HOGENOM" id="CLU_2152075_0_0_1"/>
<reference evidence="3" key="1">
    <citation type="submission" date="2013-02" db="EMBL/GenBank/DDBJ databases">
        <authorList>
            <person name="Hughes D."/>
        </authorList>
    </citation>
    <scope>NUCLEOTIDE SEQUENCE</scope>
    <source>
        <strain>Durham</strain>
        <strain evidence="3">NC isolate 2 -- Noor lab</strain>
    </source>
</reference>